<reference evidence="2 3" key="1">
    <citation type="submission" date="2023-03" db="EMBL/GenBank/DDBJ databases">
        <title>High-quality genome of Scylla paramamosain provides insights in environmental adaptation.</title>
        <authorList>
            <person name="Zhang L."/>
        </authorList>
    </citation>
    <scope>NUCLEOTIDE SEQUENCE [LARGE SCALE GENOMIC DNA]</scope>
    <source>
        <strain evidence="2">LZ_2023a</strain>
        <tissue evidence="2">Muscle</tissue>
    </source>
</reference>
<keyword evidence="3" id="KW-1185">Reference proteome</keyword>
<name>A0AAW0UQE5_SCYPA</name>
<sequence>MKRGGRNAEGAEEGQWRREERRGRGGRDLREQRGARRRPQDGRRAVVGLRHLLPPSPQPIFSGVWPAGVVSWWQGWRK</sequence>
<protein>
    <submittedName>
        <fullName evidence="2">Uncharacterized protein</fullName>
    </submittedName>
</protein>
<accession>A0AAW0UQE5</accession>
<evidence type="ECO:0000256" key="1">
    <source>
        <dbReference type="SAM" id="MobiDB-lite"/>
    </source>
</evidence>
<dbReference type="AlphaFoldDB" id="A0AAW0UQE5"/>
<organism evidence="2 3">
    <name type="scientific">Scylla paramamosain</name>
    <name type="common">Mud crab</name>
    <dbReference type="NCBI Taxonomy" id="85552"/>
    <lineage>
        <taxon>Eukaryota</taxon>
        <taxon>Metazoa</taxon>
        <taxon>Ecdysozoa</taxon>
        <taxon>Arthropoda</taxon>
        <taxon>Crustacea</taxon>
        <taxon>Multicrustacea</taxon>
        <taxon>Malacostraca</taxon>
        <taxon>Eumalacostraca</taxon>
        <taxon>Eucarida</taxon>
        <taxon>Decapoda</taxon>
        <taxon>Pleocyemata</taxon>
        <taxon>Brachyura</taxon>
        <taxon>Eubrachyura</taxon>
        <taxon>Portunoidea</taxon>
        <taxon>Portunidae</taxon>
        <taxon>Portuninae</taxon>
        <taxon>Scylla</taxon>
    </lineage>
</organism>
<gene>
    <name evidence="2" type="ORF">O3P69_001217</name>
</gene>
<dbReference type="Proteomes" id="UP001487740">
    <property type="component" value="Unassembled WGS sequence"/>
</dbReference>
<feature type="compositionally biased region" description="Basic and acidic residues" evidence="1">
    <location>
        <begin position="14"/>
        <end position="44"/>
    </location>
</feature>
<evidence type="ECO:0000313" key="2">
    <source>
        <dbReference type="EMBL" id="KAK8401975.1"/>
    </source>
</evidence>
<evidence type="ECO:0000313" key="3">
    <source>
        <dbReference type="Proteomes" id="UP001487740"/>
    </source>
</evidence>
<comment type="caution">
    <text evidence="2">The sequence shown here is derived from an EMBL/GenBank/DDBJ whole genome shotgun (WGS) entry which is preliminary data.</text>
</comment>
<feature type="region of interest" description="Disordered" evidence="1">
    <location>
        <begin position="1"/>
        <end position="44"/>
    </location>
</feature>
<dbReference type="EMBL" id="JARAKH010000008">
    <property type="protein sequence ID" value="KAK8401975.1"/>
    <property type="molecule type" value="Genomic_DNA"/>
</dbReference>
<proteinExistence type="predicted"/>